<reference evidence="9" key="2">
    <citation type="submission" date="2021-04" db="EMBL/GenBank/DDBJ databases">
        <authorList>
            <person name="Gilroy R."/>
        </authorList>
    </citation>
    <scope>NUCLEOTIDE SEQUENCE</scope>
    <source>
        <strain evidence="9">ChiHjej9B8-13557</strain>
    </source>
</reference>
<evidence type="ECO:0000313" key="10">
    <source>
        <dbReference type="Proteomes" id="UP000824211"/>
    </source>
</evidence>
<dbReference type="InterPro" id="IPR002300">
    <property type="entry name" value="aa-tRNA-synth_Ia"/>
</dbReference>
<dbReference type="GO" id="GO:0005524">
    <property type="term" value="F:ATP binding"/>
    <property type="evidence" value="ECO:0007669"/>
    <property type="project" value="UniProtKB-KW"/>
</dbReference>
<dbReference type="AlphaFoldDB" id="A0A9D2S7P2"/>
<evidence type="ECO:0000256" key="4">
    <source>
        <dbReference type="ARBA" id="ARBA00022741"/>
    </source>
</evidence>
<gene>
    <name evidence="9" type="ORF">H9771_02760</name>
</gene>
<proteinExistence type="inferred from homology"/>
<dbReference type="Pfam" id="PF00133">
    <property type="entry name" value="tRNA-synt_1"/>
    <property type="match status" value="1"/>
</dbReference>
<keyword evidence="3 9" id="KW-0436">Ligase</keyword>
<keyword evidence="4" id="KW-0547">Nucleotide-binding</keyword>
<evidence type="ECO:0000256" key="7">
    <source>
        <dbReference type="ARBA" id="ARBA00023146"/>
    </source>
</evidence>
<dbReference type="EC" id="6.1.1.4" evidence="2"/>
<evidence type="ECO:0000313" key="9">
    <source>
        <dbReference type="EMBL" id="HJB58575.1"/>
    </source>
</evidence>
<comment type="caution">
    <text evidence="9">The sequence shown here is derived from an EMBL/GenBank/DDBJ whole genome shotgun (WGS) entry which is preliminary data.</text>
</comment>
<dbReference type="SUPFAM" id="SSF52374">
    <property type="entry name" value="Nucleotidylyl transferase"/>
    <property type="match status" value="1"/>
</dbReference>
<comment type="similarity">
    <text evidence="1">Belongs to the class-I aminoacyl-tRNA synthetase family.</text>
</comment>
<feature type="domain" description="Aminoacyl-tRNA synthetase class Ia" evidence="8">
    <location>
        <begin position="11"/>
        <end position="171"/>
    </location>
</feature>
<dbReference type="Gene3D" id="1.10.730.10">
    <property type="entry name" value="Isoleucyl-tRNA Synthetase, Domain 1"/>
    <property type="match status" value="1"/>
</dbReference>
<evidence type="ECO:0000256" key="2">
    <source>
        <dbReference type="ARBA" id="ARBA00013164"/>
    </source>
</evidence>
<dbReference type="GO" id="GO:0004823">
    <property type="term" value="F:leucine-tRNA ligase activity"/>
    <property type="evidence" value="ECO:0007669"/>
    <property type="project" value="UniProtKB-EC"/>
</dbReference>
<evidence type="ECO:0000259" key="8">
    <source>
        <dbReference type="Pfam" id="PF00133"/>
    </source>
</evidence>
<dbReference type="Gene3D" id="3.40.50.620">
    <property type="entry name" value="HUPs"/>
    <property type="match status" value="1"/>
</dbReference>
<dbReference type="GO" id="GO:0005829">
    <property type="term" value="C:cytosol"/>
    <property type="evidence" value="ECO:0007669"/>
    <property type="project" value="TreeGrafter"/>
</dbReference>
<reference evidence="9" key="1">
    <citation type="journal article" date="2021" name="PeerJ">
        <title>Extensive microbial diversity within the chicken gut microbiome revealed by metagenomics and culture.</title>
        <authorList>
            <person name="Gilroy R."/>
            <person name="Ravi A."/>
            <person name="Getino M."/>
            <person name="Pursley I."/>
            <person name="Horton D.L."/>
            <person name="Alikhan N.F."/>
            <person name="Baker D."/>
            <person name="Gharbi K."/>
            <person name="Hall N."/>
            <person name="Watson M."/>
            <person name="Adriaenssens E.M."/>
            <person name="Foster-Nyarko E."/>
            <person name="Jarju S."/>
            <person name="Secka A."/>
            <person name="Antonio M."/>
            <person name="Oren A."/>
            <person name="Chaudhuri R.R."/>
            <person name="La Ragione R."/>
            <person name="Hildebrand F."/>
            <person name="Pallen M.J."/>
        </authorList>
    </citation>
    <scope>NUCLEOTIDE SEQUENCE</scope>
    <source>
        <strain evidence="9">ChiHjej9B8-13557</strain>
    </source>
</reference>
<dbReference type="InterPro" id="IPR001412">
    <property type="entry name" value="aa-tRNA-synth_I_CS"/>
</dbReference>
<organism evidence="9 10">
    <name type="scientific">Candidatus Faecalibacterium faecipullorum</name>
    <dbReference type="NCBI Taxonomy" id="2838578"/>
    <lineage>
        <taxon>Bacteria</taxon>
        <taxon>Bacillati</taxon>
        <taxon>Bacillota</taxon>
        <taxon>Clostridia</taxon>
        <taxon>Eubacteriales</taxon>
        <taxon>Oscillospiraceae</taxon>
        <taxon>Faecalibacterium</taxon>
    </lineage>
</organism>
<evidence type="ECO:0000256" key="1">
    <source>
        <dbReference type="ARBA" id="ARBA00005594"/>
    </source>
</evidence>
<dbReference type="InterPro" id="IPR014729">
    <property type="entry name" value="Rossmann-like_a/b/a_fold"/>
</dbReference>
<dbReference type="Proteomes" id="UP000824211">
    <property type="component" value="Unassembled WGS sequence"/>
</dbReference>
<keyword evidence="5" id="KW-0067">ATP-binding</keyword>
<dbReference type="EMBL" id="DWXX01000046">
    <property type="protein sequence ID" value="HJB58575.1"/>
    <property type="molecule type" value="Genomic_DNA"/>
</dbReference>
<sequence length="189" mass="22208">MKYDFKAVEAKWQKVWEDEKTFHAEVDRTKPKFYALVEFPYPSAAGLHVGHPRSYTALDVVARRRRQCGYNVLYPMGWDAFGLPTENYAMKNHIHPAIVTKKNVDRFRAQLKSLGFSFDWDREINTTDPEYYKWTQWIFLQLYKHGLAYKKEMNVNWCTGCKCVLANEEVVNGVCERCGSEVVHRVKSQ</sequence>
<dbReference type="PANTHER" id="PTHR43740">
    <property type="entry name" value="LEUCYL-TRNA SYNTHETASE"/>
    <property type="match status" value="1"/>
</dbReference>
<dbReference type="PRINTS" id="PR00985">
    <property type="entry name" value="TRNASYNTHLEU"/>
</dbReference>
<keyword evidence="7" id="KW-0030">Aminoacyl-tRNA synthetase</keyword>
<evidence type="ECO:0000256" key="3">
    <source>
        <dbReference type="ARBA" id="ARBA00022598"/>
    </source>
</evidence>
<evidence type="ECO:0000256" key="6">
    <source>
        <dbReference type="ARBA" id="ARBA00022917"/>
    </source>
</evidence>
<dbReference type="FunFam" id="3.40.50.620:FF:000060">
    <property type="entry name" value="Leucine--tRNA ligase"/>
    <property type="match status" value="1"/>
</dbReference>
<dbReference type="InterPro" id="IPR002302">
    <property type="entry name" value="Leu-tRNA-ligase"/>
</dbReference>
<protein>
    <recommendedName>
        <fullName evidence="2">leucine--tRNA ligase</fullName>
        <ecNumber evidence="2">6.1.1.4</ecNumber>
    </recommendedName>
</protein>
<dbReference type="PANTHER" id="PTHR43740:SF2">
    <property type="entry name" value="LEUCINE--TRNA LIGASE, MITOCHONDRIAL"/>
    <property type="match status" value="1"/>
</dbReference>
<dbReference type="PROSITE" id="PS00178">
    <property type="entry name" value="AA_TRNA_LIGASE_I"/>
    <property type="match status" value="1"/>
</dbReference>
<dbReference type="GO" id="GO:0006429">
    <property type="term" value="P:leucyl-tRNA aminoacylation"/>
    <property type="evidence" value="ECO:0007669"/>
    <property type="project" value="InterPro"/>
</dbReference>
<evidence type="ECO:0000256" key="5">
    <source>
        <dbReference type="ARBA" id="ARBA00022840"/>
    </source>
</evidence>
<accession>A0A9D2S7P2</accession>
<keyword evidence="6" id="KW-0648">Protein biosynthesis</keyword>
<feature type="non-terminal residue" evidence="9">
    <location>
        <position position="189"/>
    </location>
</feature>
<name>A0A9D2S7P2_9FIRM</name>